<reference evidence="1 2" key="1">
    <citation type="journal article" date="2010" name="Vet. Microbiol.">
        <title>Production of haemolysins by strains of the Actinobacillus minor/porcitonsillarum complex.</title>
        <authorList>
            <person name="Arya G."/>
            <person name="Niven D.F."/>
        </authorList>
    </citation>
    <scope>NUCLEOTIDE SEQUENCE [LARGE SCALE GENOMIC DNA]</scope>
    <source>
        <strain evidence="1 2">NM305</strain>
    </source>
</reference>
<protein>
    <submittedName>
        <fullName evidence="1">Uncharacterized protein</fullName>
    </submittedName>
</protein>
<dbReference type="Proteomes" id="UP000005532">
    <property type="component" value="Unassembled WGS sequence"/>
</dbReference>
<dbReference type="AlphaFoldDB" id="C5S0P7"/>
<sequence>MLKLRQEVQRPIIQAKLEKQENGPIDLGTIATGKVTWTSEDGKVKDLFNINVNLKIK</sequence>
<evidence type="ECO:0000313" key="1">
    <source>
        <dbReference type="EMBL" id="EER47480.1"/>
    </source>
</evidence>
<dbReference type="OrthoDB" id="5690671at2"/>
<gene>
    <name evidence="1" type="ORF">AM305_07363</name>
</gene>
<organism evidence="1 2">
    <name type="scientific">Actinobacillus minor NM305</name>
    <dbReference type="NCBI Taxonomy" id="637911"/>
    <lineage>
        <taxon>Bacteria</taxon>
        <taxon>Pseudomonadati</taxon>
        <taxon>Pseudomonadota</taxon>
        <taxon>Gammaproteobacteria</taxon>
        <taxon>Pasteurellales</taxon>
        <taxon>Pasteurellaceae</taxon>
        <taxon>Actinobacillus</taxon>
    </lineage>
</organism>
<evidence type="ECO:0000313" key="2">
    <source>
        <dbReference type="Proteomes" id="UP000005532"/>
    </source>
</evidence>
<dbReference type="EMBL" id="ACQL01000069">
    <property type="protein sequence ID" value="EER47480.1"/>
    <property type="molecule type" value="Genomic_DNA"/>
</dbReference>
<comment type="caution">
    <text evidence="1">The sequence shown here is derived from an EMBL/GenBank/DDBJ whole genome shotgun (WGS) entry which is preliminary data.</text>
</comment>
<proteinExistence type="predicted"/>
<name>C5S0P7_9PAST</name>
<dbReference type="RefSeq" id="WP_005823263.1">
    <property type="nucleotide sequence ID" value="NZ_ACQL01000069.1"/>
</dbReference>
<accession>C5S0P7</accession>